<protein>
    <submittedName>
        <fullName evidence="2">Uncharacterized protein</fullName>
    </submittedName>
</protein>
<dbReference type="EMBL" id="GGEC01061989">
    <property type="protein sequence ID" value="MBX42473.1"/>
    <property type="molecule type" value="Transcribed_RNA"/>
</dbReference>
<evidence type="ECO:0000313" key="2">
    <source>
        <dbReference type="EMBL" id="MBX42473.1"/>
    </source>
</evidence>
<feature type="region of interest" description="Disordered" evidence="1">
    <location>
        <begin position="61"/>
        <end position="82"/>
    </location>
</feature>
<accession>A0A2P2NJ33</accession>
<reference evidence="2" key="1">
    <citation type="submission" date="2018-02" db="EMBL/GenBank/DDBJ databases">
        <title>Rhizophora mucronata_Transcriptome.</title>
        <authorList>
            <person name="Meera S.P."/>
            <person name="Sreeshan A."/>
            <person name="Augustine A."/>
        </authorList>
    </citation>
    <scope>NUCLEOTIDE SEQUENCE</scope>
    <source>
        <tissue evidence="2">Leaf</tissue>
    </source>
</reference>
<feature type="compositionally biased region" description="Polar residues" evidence="1">
    <location>
        <begin position="73"/>
        <end position="82"/>
    </location>
</feature>
<proteinExistence type="predicted"/>
<dbReference type="AlphaFoldDB" id="A0A2P2NJ33"/>
<organism evidence="2">
    <name type="scientific">Rhizophora mucronata</name>
    <name type="common">Asiatic mangrove</name>
    <dbReference type="NCBI Taxonomy" id="61149"/>
    <lineage>
        <taxon>Eukaryota</taxon>
        <taxon>Viridiplantae</taxon>
        <taxon>Streptophyta</taxon>
        <taxon>Embryophyta</taxon>
        <taxon>Tracheophyta</taxon>
        <taxon>Spermatophyta</taxon>
        <taxon>Magnoliopsida</taxon>
        <taxon>eudicotyledons</taxon>
        <taxon>Gunneridae</taxon>
        <taxon>Pentapetalae</taxon>
        <taxon>rosids</taxon>
        <taxon>fabids</taxon>
        <taxon>Malpighiales</taxon>
        <taxon>Rhizophoraceae</taxon>
        <taxon>Rhizophora</taxon>
    </lineage>
</organism>
<name>A0A2P2NJ33_RHIMU</name>
<sequence>MSNMYCHKLALVDLELWSILIERIQSEHGLRYIIGAARLQRRLTEAANARHSRVHIIPHSLSGETSRTRLEETQASGAESSP</sequence>
<evidence type="ECO:0000256" key="1">
    <source>
        <dbReference type="SAM" id="MobiDB-lite"/>
    </source>
</evidence>